<evidence type="ECO:0000313" key="1">
    <source>
        <dbReference type="Proteomes" id="UP000189703"/>
    </source>
</evidence>
<protein>
    <submittedName>
        <fullName evidence="2">Uncharacterized protein LOC104597285</fullName>
    </submittedName>
</protein>
<dbReference type="GO" id="GO:0042138">
    <property type="term" value="P:meiotic DNA double-strand break formation"/>
    <property type="evidence" value="ECO:0007669"/>
    <property type="project" value="InterPro"/>
</dbReference>
<dbReference type="PANTHER" id="PTHR37176:SF1">
    <property type="entry name" value="PROTEIN DOUBLE-STRAND BREAK FORMATION"/>
    <property type="match status" value="1"/>
</dbReference>
<dbReference type="KEGG" id="nnu:104597285"/>
<dbReference type="AlphaFoldDB" id="A0A1U8A6M9"/>
<dbReference type="FunCoup" id="A0A1U8A6M9">
    <property type="interactions" value="1"/>
</dbReference>
<sequence length="235" mass="27455">MPDSVAERISLFRSQLEKRRFDDESLRILEMVLVSKDVKSLLSVRWSLRELMRSEILHVIKEMSDKTIEQKLSVIDFFVRAFALAGDIKSCLTWRYEALVLREHKSTNHPWLQVSYEEWLNFAEISLDNGFYSIAVKGCEYALLSVQSNDIEDTQMVLKIKKLKNVAMSLIASQSVRAQTAEYLQKKRTQQDKSYSLQSTNTQCLASFLFRNGIKKRNMRKLHEFQNMQQRASES</sequence>
<dbReference type="STRING" id="4432.A0A1U8A6M9"/>
<dbReference type="InterPro" id="IPR044969">
    <property type="entry name" value="DFO"/>
</dbReference>
<dbReference type="Proteomes" id="UP000189703">
    <property type="component" value="Unplaced"/>
</dbReference>
<dbReference type="InParanoid" id="A0A1U8A6M9"/>
<dbReference type="OrthoDB" id="1925581at2759"/>
<proteinExistence type="predicted"/>
<dbReference type="OMA" id="RNCAMAS"/>
<dbReference type="PANTHER" id="PTHR37176">
    <property type="entry name" value="F10K1.23"/>
    <property type="match status" value="1"/>
</dbReference>
<reference evidence="2" key="1">
    <citation type="submission" date="2025-08" db="UniProtKB">
        <authorList>
            <consortium name="RefSeq"/>
        </authorList>
    </citation>
    <scope>IDENTIFICATION</scope>
</reference>
<dbReference type="eggNOG" id="ENOG502RXSP">
    <property type="taxonomic scope" value="Eukaryota"/>
</dbReference>
<organism evidence="1 2">
    <name type="scientific">Nelumbo nucifera</name>
    <name type="common">Sacred lotus</name>
    <dbReference type="NCBI Taxonomy" id="4432"/>
    <lineage>
        <taxon>Eukaryota</taxon>
        <taxon>Viridiplantae</taxon>
        <taxon>Streptophyta</taxon>
        <taxon>Embryophyta</taxon>
        <taxon>Tracheophyta</taxon>
        <taxon>Spermatophyta</taxon>
        <taxon>Magnoliopsida</taxon>
        <taxon>Proteales</taxon>
        <taxon>Nelumbonaceae</taxon>
        <taxon>Nelumbo</taxon>
    </lineage>
</organism>
<accession>A0A1U8A6M9</accession>
<evidence type="ECO:0000313" key="2">
    <source>
        <dbReference type="RefSeq" id="XP_010257047.1"/>
    </source>
</evidence>
<keyword evidence="1" id="KW-1185">Reference proteome</keyword>
<dbReference type="RefSeq" id="XP_010257047.1">
    <property type="nucleotide sequence ID" value="XM_010258745.2"/>
</dbReference>
<gene>
    <name evidence="2" type="primary">LOC104597285</name>
</gene>
<dbReference type="GeneID" id="104597285"/>
<name>A0A1U8A6M9_NELNU</name>